<dbReference type="AlphaFoldDB" id="A0A9N9A671"/>
<dbReference type="InterPro" id="IPR014047">
    <property type="entry name" value="Chr_Tranpt_l_chain"/>
</dbReference>
<feature type="transmembrane region" description="Helical" evidence="7">
    <location>
        <begin position="325"/>
        <end position="346"/>
    </location>
</feature>
<feature type="transmembrane region" description="Helical" evidence="7">
    <location>
        <begin position="58"/>
        <end position="83"/>
    </location>
</feature>
<dbReference type="PIRSF" id="PIRSF004810">
    <property type="entry name" value="ChrA"/>
    <property type="match status" value="1"/>
</dbReference>
<comment type="subcellular location">
    <subcellularLocation>
        <location evidence="1">Cell membrane</location>
        <topology evidence="1">Multi-pass membrane protein</topology>
    </subcellularLocation>
</comment>
<dbReference type="OrthoDB" id="2160638at2759"/>
<keyword evidence="6 7" id="KW-0472">Membrane</keyword>
<dbReference type="PANTHER" id="PTHR33567:SF3">
    <property type="entry name" value="CHROMATE ION TRANSPORTER (EUROFUNG)"/>
    <property type="match status" value="1"/>
</dbReference>
<evidence type="ECO:0000256" key="1">
    <source>
        <dbReference type="ARBA" id="ARBA00004651"/>
    </source>
</evidence>
<keyword evidence="5 7" id="KW-1133">Transmembrane helix</keyword>
<feature type="transmembrane region" description="Helical" evidence="7">
    <location>
        <begin position="392"/>
        <end position="416"/>
    </location>
</feature>
<comment type="similarity">
    <text evidence="2">Belongs to the chromate ion transporter (CHR) (TC 2.A.51) family.</text>
</comment>
<feature type="transmembrane region" description="Helical" evidence="7">
    <location>
        <begin position="283"/>
        <end position="305"/>
    </location>
</feature>
<proteinExistence type="inferred from homology"/>
<dbReference type="Proteomes" id="UP000789706">
    <property type="component" value="Unassembled WGS sequence"/>
</dbReference>
<dbReference type="Pfam" id="PF02417">
    <property type="entry name" value="Chromate_transp"/>
    <property type="match status" value="2"/>
</dbReference>
<evidence type="ECO:0000256" key="6">
    <source>
        <dbReference type="ARBA" id="ARBA00023136"/>
    </source>
</evidence>
<organism evidence="8 9">
    <name type="scientific">Diversispora eburnea</name>
    <dbReference type="NCBI Taxonomy" id="1213867"/>
    <lineage>
        <taxon>Eukaryota</taxon>
        <taxon>Fungi</taxon>
        <taxon>Fungi incertae sedis</taxon>
        <taxon>Mucoromycota</taxon>
        <taxon>Glomeromycotina</taxon>
        <taxon>Glomeromycetes</taxon>
        <taxon>Diversisporales</taxon>
        <taxon>Diversisporaceae</taxon>
        <taxon>Diversispora</taxon>
    </lineage>
</organism>
<evidence type="ECO:0000256" key="3">
    <source>
        <dbReference type="ARBA" id="ARBA00022475"/>
    </source>
</evidence>
<evidence type="ECO:0000256" key="7">
    <source>
        <dbReference type="SAM" id="Phobius"/>
    </source>
</evidence>
<sequence>MTSTQQKVEDVECSIVINHTPNSGDKETVVDVISNDQRLSEPAYDELKDNSKVPSLSYLQIFILFFNFGILSWGGPVAQIALFKERFVVKGGWITMLRFNRVFGVYQILPGPEATEFAMFFGQLAGGRIGGLLGGLGFILPGFILILLFSYIYEIIGFENDYFNASFRALQPIVAAFVLRAVHKIAEHSFISSRTNKFNKWLFGMAILSSILTALNLNLLITMGVCGIAFMFIDRKLYLIGLLVFLLEFVGFGLYIGFNNGIPSPNSLGIGIAKQDELDSGHVFGLGLLTGSISFGGAYTTIPFLKAEAVNIGGWMTPATFLDAIAIGNILPSPLTMFSCFIGFQAGLKADGGGIGWAFLYAFLITLGVFTPCFLFTIIGHPLLEKLCRNKFMASFFDGIVGSVVGLIAPTAFDLLRSSLITTGAISVKDGNQRNIIALQRGAIAATLYIMTLGALYYFKHRMLSVLLIVIGAIAGQFLFIDR</sequence>
<keyword evidence="4 7" id="KW-0812">Transmembrane</keyword>
<feature type="transmembrane region" description="Helical" evidence="7">
    <location>
        <begin position="463"/>
        <end position="481"/>
    </location>
</feature>
<gene>
    <name evidence="8" type="ORF">DEBURN_LOCUS5668</name>
</gene>
<evidence type="ECO:0000256" key="4">
    <source>
        <dbReference type="ARBA" id="ARBA00022692"/>
    </source>
</evidence>
<evidence type="ECO:0000256" key="5">
    <source>
        <dbReference type="ARBA" id="ARBA00022989"/>
    </source>
</evidence>
<evidence type="ECO:0000313" key="8">
    <source>
        <dbReference type="EMBL" id="CAG8521152.1"/>
    </source>
</evidence>
<protein>
    <submittedName>
        <fullName evidence="8">4424_t:CDS:1</fullName>
    </submittedName>
</protein>
<reference evidence="8" key="1">
    <citation type="submission" date="2021-06" db="EMBL/GenBank/DDBJ databases">
        <authorList>
            <person name="Kallberg Y."/>
            <person name="Tangrot J."/>
            <person name="Rosling A."/>
        </authorList>
    </citation>
    <scope>NUCLEOTIDE SEQUENCE</scope>
    <source>
        <strain evidence="8">AZ414A</strain>
    </source>
</reference>
<dbReference type="PANTHER" id="PTHR33567">
    <property type="entry name" value="CHROMATE ION TRANSPORTER (EUROFUNG)"/>
    <property type="match status" value="1"/>
</dbReference>
<name>A0A9N9A671_9GLOM</name>
<dbReference type="GO" id="GO:0015109">
    <property type="term" value="F:chromate transmembrane transporter activity"/>
    <property type="evidence" value="ECO:0007669"/>
    <property type="project" value="InterPro"/>
</dbReference>
<comment type="caution">
    <text evidence="8">The sequence shown here is derived from an EMBL/GenBank/DDBJ whole genome shotgun (WGS) entry which is preliminary data.</text>
</comment>
<feature type="transmembrane region" description="Helical" evidence="7">
    <location>
        <begin position="358"/>
        <end position="380"/>
    </location>
</feature>
<feature type="transmembrane region" description="Helical" evidence="7">
    <location>
        <begin position="436"/>
        <end position="457"/>
    </location>
</feature>
<evidence type="ECO:0000256" key="2">
    <source>
        <dbReference type="ARBA" id="ARBA00005262"/>
    </source>
</evidence>
<feature type="transmembrane region" description="Helical" evidence="7">
    <location>
        <begin position="202"/>
        <end position="233"/>
    </location>
</feature>
<dbReference type="GO" id="GO:0005886">
    <property type="term" value="C:plasma membrane"/>
    <property type="evidence" value="ECO:0007669"/>
    <property type="project" value="UniProtKB-SubCell"/>
</dbReference>
<keyword evidence="3" id="KW-1003">Cell membrane</keyword>
<dbReference type="EMBL" id="CAJVPK010000518">
    <property type="protein sequence ID" value="CAG8521152.1"/>
    <property type="molecule type" value="Genomic_DNA"/>
</dbReference>
<accession>A0A9N9A671</accession>
<feature type="transmembrane region" description="Helical" evidence="7">
    <location>
        <begin position="129"/>
        <end position="153"/>
    </location>
</feature>
<feature type="transmembrane region" description="Helical" evidence="7">
    <location>
        <begin position="239"/>
        <end position="262"/>
    </location>
</feature>
<evidence type="ECO:0000313" key="9">
    <source>
        <dbReference type="Proteomes" id="UP000789706"/>
    </source>
</evidence>
<dbReference type="NCBIfam" id="TIGR00937">
    <property type="entry name" value="2A51"/>
    <property type="match status" value="1"/>
</dbReference>
<keyword evidence="9" id="KW-1185">Reference proteome</keyword>
<dbReference type="InterPro" id="IPR003370">
    <property type="entry name" value="Chromate_transpt"/>
</dbReference>